<organism evidence="1 2">
    <name type="scientific">Aestuariivirga litoralis</name>
    <dbReference type="NCBI Taxonomy" id="2650924"/>
    <lineage>
        <taxon>Bacteria</taxon>
        <taxon>Pseudomonadati</taxon>
        <taxon>Pseudomonadota</taxon>
        <taxon>Alphaproteobacteria</taxon>
        <taxon>Hyphomicrobiales</taxon>
        <taxon>Aestuariivirgaceae</taxon>
        <taxon>Aestuariivirga</taxon>
    </lineage>
</organism>
<evidence type="ECO:0000313" key="2">
    <source>
        <dbReference type="Proteomes" id="UP000248795"/>
    </source>
</evidence>
<dbReference type="InterPro" id="IPR012675">
    <property type="entry name" value="Beta-grasp_dom_sf"/>
</dbReference>
<dbReference type="EMBL" id="QKVK01000002">
    <property type="protein sequence ID" value="PZF77927.1"/>
    <property type="molecule type" value="Genomic_DNA"/>
</dbReference>
<accession>A0A2W2BQC9</accession>
<gene>
    <name evidence="1" type="ORF">DK847_05735</name>
</gene>
<dbReference type="InterPro" id="IPR003749">
    <property type="entry name" value="ThiS/MoaD-like"/>
</dbReference>
<dbReference type="InterPro" id="IPR016155">
    <property type="entry name" value="Mopterin_synth/thiamin_S_b"/>
</dbReference>
<evidence type="ECO:0000313" key="1">
    <source>
        <dbReference type="EMBL" id="PZF77927.1"/>
    </source>
</evidence>
<dbReference type="CDD" id="cd17040">
    <property type="entry name" value="Ubl_MoaD_like"/>
    <property type="match status" value="1"/>
</dbReference>
<dbReference type="Proteomes" id="UP000248795">
    <property type="component" value="Unassembled WGS sequence"/>
</dbReference>
<dbReference type="Pfam" id="PF02597">
    <property type="entry name" value="ThiS"/>
    <property type="match status" value="1"/>
</dbReference>
<name>A0A2W2BQC9_9HYPH</name>
<sequence length="81" mass="8846">MAEIHLWGALRPAAGGASVVSVDAKTIRELFRKLEDTYPGMAPHIARGVAVSIDGRIYRDDWGKELPEGSEIYLLPRIQGG</sequence>
<dbReference type="Gene3D" id="3.10.20.30">
    <property type="match status" value="1"/>
</dbReference>
<dbReference type="RefSeq" id="WP_111196739.1">
    <property type="nucleotide sequence ID" value="NZ_QKVK01000002.1"/>
</dbReference>
<protein>
    <submittedName>
        <fullName evidence="1">MoaD/ThiS family protein</fullName>
    </submittedName>
</protein>
<dbReference type="SUPFAM" id="SSF54285">
    <property type="entry name" value="MoaD/ThiS"/>
    <property type="match status" value="1"/>
</dbReference>
<reference evidence="2" key="1">
    <citation type="submission" date="2018-06" db="EMBL/GenBank/DDBJ databases">
        <title>Aestuariibacter litoralis strain KCTC 52945T.</title>
        <authorList>
            <person name="Li X."/>
            <person name="Salam N."/>
            <person name="Li J.-L."/>
            <person name="Chen Y.-M."/>
            <person name="Yang Z.-W."/>
            <person name="Zhang L.-Y."/>
            <person name="Han M.-X."/>
            <person name="Xiao M."/>
            <person name="Li W.-J."/>
        </authorList>
    </citation>
    <scope>NUCLEOTIDE SEQUENCE [LARGE SCALE GENOMIC DNA]</scope>
    <source>
        <strain evidence="2">KCTC 52945</strain>
    </source>
</reference>
<keyword evidence="2" id="KW-1185">Reference proteome</keyword>
<comment type="caution">
    <text evidence="1">The sequence shown here is derived from an EMBL/GenBank/DDBJ whole genome shotgun (WGS) entry which is preliminary data.</text>
</comment>
<proteinExistence type="predicted"/>
<dbReference type="AlphaFoldDB" id="A0A2W2BQC9"/>